<dbReference type="Pfam" id="PF16065">
    <property type="entry name" value="DUF4807"/>
    <property type="match status" value="1"/>
</dbReference>
<dbReference type="RefSeq" id="XP_023169974.2">
    <property type="nucleotide sequence ID" value="XM_023314206.2"/>
</dbReference>
<evidence type="ECO:0000313" key="1">
    <source>
        <dbReference type="Proteomes" id="UP000504633"/>
    </source>
</evidence>
<reference evidence="2" key="1">
    <citation type="submission" date="2025-08" db="UniProtKB">
        <authorList>
            <consortium name="RefSeq"/>
        </authorList>
    </citation>
    <scope>IDENTIFICATION</scope>
    <source>
        <strain evidence="2">15085-1641.00</strain>
        <tissue evidence="2">Whole body</tissue>
    </source>
</reference>
<sequence length="229" mass="26901">MKLIVCVCDYWRHRHYYNRPVPNRIQILSGGEGNTKSKIESVRRLVLELDAVSGNYVLRELLQQRVLKQWLLQVLGVRLVWLKFHTPKCWAIDYKWADMLAHSIWMHMELEHLMCWLSTLGGGYSALGDQFNSCAQTAGEISLQQLAIGLRLGDPFLQARCKLYYSISLIQVGQLRSAKYVIRAQYRFAYGVQKKRDKRLMRMCLGVWQRLCYEYEQRQKKRILIGNGK</sequence>
<dbReference type="KEGG" id="dhe:111598790"/>
<dbReference type="AlphaFoldDB" id="A0A6J1LWN1"/>
<dbReference type="InterPro" id="IPR032072">
    <property type="entry name" value="DUF4807"/>
</dbReference>
<proteinExistence type="predicted"/>
<dbReference type="PANTHER" id="PTHR36693:SF1">
    <property type="entry name" value="GH02722P"/>
    <property type="match status" value="1"/>
</dbReference>
<dbReference type="OMA" id="RHFYNRP"/>
<dbReference type="Proteomes" id="UP000504633">
    <property type="component" value="Unplaced"/>
</dbReference>
<gene>
    <name evidence="2" type="primary">LOC111598790</name>
</gene>
<accession>A0A6J1LWN1</accession>
<protein>
    <submittedName>
        <fullName evidence="2">Uncharacterized protein F58A4.6-like</fullName>
    </submittedName>
</protein>
<organism evidence="1 2">
    <name type="scientific">Drosophila hydei</name>
    <name type="common">Fruit fly</name>
    <dbReference type="NCBI Taxonomy" id="7224"/>
    <lineage>
        <taxon>Eukaryota</taxon>
        <taxon>Metazoa</taxon>
        <taxon>Ecdysozoa</taxon>
        <taxon>Arthropoda</taxon>
        <taxon>Hexapoda</taxon>
        <taxon>Insecta</taxon>
        <taxon>Pterygota</taxon>
        <taxon>Neoptera</taxon>
        <taxon>Endopterygota</taxon>
        <taxon>Diptera</taxon>
        <taxon>Brachycera</taxon>
        <taxon>Muscomorpha</taxon>
        <taxon>Ephydroidea</taxon>
        <taxon>Drosophilidae</taxon>
        <taxon>Drosophila</taxon>
    </lineage>
</organism>
<name>A0A6J1LWN1_DROHY</name>
<dbReference type="OrthoDB" id="121932at2759"/>
<dbReference type="PANTHER" id="PTHR36693">
    <property type="entry name" value="GH02722P"/>
    <property type="match status" value="1"/>
</dbReference>
<evidence type="ECO:0000313" key="2">
    <source>
        <dbReference type="RefSeq" id="XP_023169974.2"/>
    </source>
</evidence>
<keyword evidence="1" id="KW-1185">Reference proteome</keyword>
<dbReference type="GeneID" id="111598790"/>